<evidence type="ECO:0000256" key="4">
    <source>
        <dbReference type="ARBA" id="ARBA00022840"/>
    </source>
</evidence>
<sequence>MDRAIVSKTKAITLVGGGDADSAMLEEAQKFAPTLVACDGGAGFVLKNKGNPEAVIGDMDSIDARTKAAIAPDRLHFVAEQDTTDFEKALLRIEAPLILGVGFLGGRLDHELAVLHALVKYDSPKVILLGREDIAFVAPERIALDLPIGSRLSLFPLGPVSGVSEGLEWPIKGLSFDPLSKIGTSNRVTGPVELSFSNRAMLLILPRAGLSAAINALGAG</sequence>
<dbReference type="GO" id="GO:0006772">
    <property type="term" value="P:thiamine metabolic process"/>
    <property type="evidence" value="ECO:0007669"/>
    <property type="project" value="UniProtKB-UniRule"/>
</dbReference>
<evidence type="ECO:0000313" key="8">
    <source>
        <dbReference type="Proteomes" id="UP001208041"/>
    </source>
</evidence>
<evidence type="ECO:0000256" key="3">
    <source>
        <dbReference type="ARBA" id="ARBA00022777"/>
    </source>
</evidence>
<dbReference type="PANTHER" id="PTHR41299">
    <property type="entry name" value="THIAMINE PYROPHOSPHOKINASE"/>
    <property type="match status" value="1"/>
</dbReference>
<reference evidence="7" key="1">
    <citation type="submission" date="2022-10" db="EMBL/GenBank/DDBJ databases">
        <authorList>
            <person name="Yue Y."/>
        </authorList>
    </citation>
    <scope>NUCLEOTIDE SEQUENCE</scope>
    <source>
        <strain evidence="7">Z654</strain>
    </source>
</reference>
<dbReference type="Gene3D" id="3.40.50.10240">
    <property type="entry name" value="Thiamin pyrophosphokinase, catalytic domain"/>
    <property type="match status" value="1"/>
</dbReference>
<dbReference type="Proteomes" id="UP001208041">
    <property type="component" value="Unassembled WGS sequence"/>
</dbReference>
<accession>A0AAE3IZM6</accession>
<dbReference type="InterPro" id="IPR007373">
    <property type="entry name" value="Thiamin_PyroPKinase_B1-bd"/>
</dbReference>
<gene>
    <name evidence="7" type="ORF">OH136_04645</name>
</gene>
<dbReference type="InterPro" id="IPR006282">
    <property type="entry name" value="Thi_PPkinase"/>
</dbReference>
<dbReference type="NCBIfam" id="TIGR01378">
    <property type="entry name" value="thi_PPkinase"/>
    <property type="match status" value="1"/>
</dbReference>
<dbReference type="GO" id="GO:0030975">
    <property type="term" value="F:thiamine binding"/>
    <property type="evidence" value="ECO:0007669"/>
    <property type="project" value="InterPro"/>
</dbReference>
<evidence type="ECO:0000256" key="2">
    <source>
        <dbReference type="ARBA" id="ARBA00022741"/>
    </source>
</evidence>
<dbReference type="InterPro" id="IPR036371">
    <property type="entry name" value="TPK_B1-bd_sf"/>
</dbReference>
<dbReference type="RefSeq" id="WP_263952670.1">
    <property type="nucleotide sequence ID" value="NZ_JAOYFC010000001.1"/>
</dbReference>
<evidence type="ECO:0000256" key="5">
    <source>
        <dbReference type="NCBIfam" id="TIGR01378"/>
    </source>
</evidence>
<organism evidence="7 8">
    <name type="scientific">Halocynthiibacter halioticoli</name>
    <dbReference type="NCBI Taxonomy" id="2986804"/>
    <lineage>
        <taxon>Bacteria</taxon>
        <taxon>Pseudomonadati</taxon>
        <taxon>Pseudomonadota</taxon>
        <taxon>Alphaproteobacteria</taxon>
        <taxon>Rhodobacterales</taxon>
        <taxon>Paracoccaceae</taxon>
        <taxon>Halocynthiibacter</taxon>
    </lineage>
</organism>
<comment type="caution">
    <text evidence="7">The sequence shown here is derived from an EMBL/GenBank/DDBJ whole genome shotgun (WGS) entry which is preliminary data.</text>
</comment>
<dbReference type="EMBL" id="JAOYFC010000001">
    <property type="protein sequence ID" value="MCV6823838.1"/>
    <property type="molecule type" value="Genomic_DNA"/>
</dbReference>
<keyword evidence="8" id="KW-1185">Reference proteome</keyword>
<evidence type="ECO:0000256" key="1">
    <source>
        <dbReference type="ARBA" id="ARBA00022679"/>
    </source>
</evidence>
<evidence type="ECO:0000313" key="7">
    <source>
        <dbReference type="EMBL" id="MCV6823838.1"/>
    </source>
</evidence>
<proteinExistence type="predicted"/>
<dbReference type="CDD" id="cd07995">
    <property type="entry name" value="TPK"/>
    <property type="match status" value="1"/>
</dbReference>
<dbReference type="GO" id="GO:0009229">
    <property type="term" value="P:thiamine diphosphate biosynthetic process"/>
    <property type="evidence" value="ECO:0007669"/>
    <property type="project" value="InterPro"/>
</dbReference>
<dbReference type="GO" id="GO:0016301">
    <property type="term" value="F:kinase activity"/>
    <property type="evidence" value="ECO:0007669"/>
    <property type="project" value="UniProtKB-KW"/>
</dbReference>
<dbReference type="SUPFAM" id="SSF63999">
    <property type="entry name" value="Thiamin pyrophosphokinase, catalytic domain"/>
    <property type="match status" value="1"/>
</dbReference>
<dbReference type="InterPro" id="IPR053149">
    <property type="entry name" value="TPK"/>
</dbReference>
<keyword evidence="3" id="KW-0418">Kinase</keyword>
<keyword evidence="2" id="KW-0547">Nucleotide-binding</keyword>
<dbReference type="SMART" id="SM00983">
    <property type="entry name" value="TPK_B1_binding"/>
    <property type="match status" value="1"/>
</dbReference>
<dbReference type="GO" id="GO:0005524">
    <property type="term" value="F:ATP binding"/>
    <property type="evidence" value="ECO:0007669"/>
    <property type="project" value="UniProtKB-KW"/>
</dbReference>
<dbReference type="AlphaFoldDB" id="A0AAE3IZM6"/>
<keyword evidence="4" id="KW-0067">ATP-binding</keyword>
<dbReference type="SUPFAM" id="SSF63862">
    <property type="entry name" value="Thiamin pyrophosphokinase, substrate-binding domain"/>
    <property type="match status" value="1"/>
</dbReference>
<name>A0AAE3IZM6_9RHOB</name>
<keyword evidence="1 7" id="KW-0808">Transferase</keyword>
<dbReference type="Pfam" id="PF04263">
    <property type="entry name" value="TPK_catalytic"/>
    <property type="match status" value="1"/>
</dbReference>
<feature type="domain" description="Thiamin pyrophosphokinase thiamin-binding" evidence="6">
    <location>
        <begin position="130"/>
        <end position="202"/>
    </location>
</feature>
<dbReference type="EC" id="2.7.6.2" evidence="5"/>
<dbReference type="PANTHER" id="PTHR41299:SF1">
    <property type="entry name" value="THIAMINE PYROPHOSPHOKINASE"/>
    <property type="match status" value="1"/>
</dbReference>
<dbReference type="InterPro" id="IPR036759">
    <property type="entry name" value="TPK_catalytic_sf"/>
</dbReference>
<evidence type="ECO:0000259" key="6">
    <source>
        <dbReference type="SMART" id="SM00983"/>
    </source>
</evidence>
<protein>
    <recommendedName>
        <fullName evidence="5">Thiamine diphosphokinase</fullName>
        <ecNumber evidence="5">2.7.6.2</ecNumber>
    </recommendedName>
</protein>
<dbReference type="GO" id="GO:0004788">
    <property type="term" value="F:thiamine diphosphokinase activity"/>
    <property type="evidence" value="ECO:0007669"/>
    <property type="project" value="UniProtKB-UniRule"/>
</dbReference>
<dbReference type="InterPro" id="IPR007371">
    <property type="entry name" value="TPK_catalytic"/>
</dbReference>